<dbReference type="SUPFAM" id="SSF55469">
    <property type="entry name" value="FMN-dependent nitroreductase-like"/>
    <property type="match status" value="1"/>
</dbReference>
<name>D9WR09_9ACTN</name>
<evidence type="ECO:0000313" key="2">
    <source>
        <dbReference type="Proteomes" id="UP000003963"/>
    </source>
</evidence>
<gene>
    <name evidence="1" type="ORF">SSOG_01698</name>
</gene>
<protein>
    <submittedName>
        <fullName evidence="1">Uncharacterized protein</fullName>
    </submittedName>
</protein>
<dbReference type="AlphaFoldDB" id="D9WR09"/>
<dbReference type="InterPro" id="IPR000415">
    <property type="entry name" value="Nitroreductase-like"/>
</dbReference>
<sequence length="73" mass="8081">MTSVISLLAPDAQDLLFKEARTAQIKNAPTSLNSQPLRAVLIRSDEARARLVQRMAPGNQPKVRQRAYGLKPI</sequence>
<dbReference type="EMBL" id="GG657754">
    <property type="protein sequence ID" value="EFL21986.1"/>
    <property type="molecule type" value="Genomic_DNA"/>
</dbReference>
<dbReference type="STRING" id="457427.SSOG_01698"/>
<keyword evidence="2" id="KW-1185">Reference proteome</keyword>
<evidence type="ECO:0000313" key="1">
    <source>
        <dbReference type="EMBL" id="EFL21986.1"/>
    </source>
</evidence>
<dbReference type="HOGENOM" id="CLU_2703277_0_0_11"/>
<accession>D9WR09</accession>
<dbReference type="Proteomes" id="UP000003963">
    <property type="component" value="Unassembled WGS sequence"/>
</dbReference>
<proteinExistence type="predicted"/>
<organism evidence="1 2">
    <name type="scientific">Streptomyces himastatinicus ATCC 53653</name>
    <dbReference type="NCBI Taxonomy" id="457427"/>
    <lineage>
        <taxon>Bacteria</taxon>
        <taxon>Bacillati</taxon>
        <taxon>Actinomycetota</taxon>
        <taxon>Actinomycetes</taxon>
        <taxon>Kitasatosporales</taxon>
        <taxon>Streptomycetaceae</taxon>
        <taxon>Streptomyces</taxon>
        <taxon>Streptomyces violaceusniger group</taxon>
    </lineage>
</organism>
<reference evidence="1 2" key="1">
    <citation type="submission" date="2009-02" db="EMBL/GenBank/DDBJ databases">
        <title>Annotation of Streptomyces hygroscopicus strain ATCC 53653.</title>
        <authorList>
            <consortium name="The Broad Institute Genome Sequencing Platform"/>
            <consortium name="Broad Institute Microbial Sequencing Center"/>
            <person name="Fischbach M."/>
            <person name="Godfrey P."/>
            <person name="Ward D."/>
            <person name="Young S."/>
            <person name="Zeng Q."/>
            <person name="Koehrsen M."/>
            <person name="Alvarado L."/>
            <person name="Berlin A.M."/>
            <person name="Bochicchio J."/>
            <person name="Borenstein D."/>
            <person name="Chapman S.B."/>
            <person name="Chen Z."/>
            <person name="Engels R."/>
            <person name="Freedman E."/>
            <person name="Gellesch M."/>
            <person name="Goldberg J."/>
            <person name="Griggs A."/>
            <person name="Gujja S."/>
            <person name="Heilman E.R."/>
            <person name="Heiman D.I."/>
            <person name="Hepburn T.A."/>
            <person name="Howarth C."/>
            <person name="Jen D."/>
            <person name="Larson L."/>
            <person name="Lewis B."/>
            <person name="Mehta T."/>
            <person name="Park D."/>
            <person name="Pearson M."/>
            <person name="Richards J."/>
            <person name="Roberts A."/>
            <person name="Saif S."/>
            <person name="Shea T.D."/>
            <person name="Shenoy N."/>
            <person name="Sisk P."/>
            <person name="Stolte C."/>
            <person name="Sykes S.N."/>
            <person name="Thomson T."/>
            <person name="Walk T."/>
            <person name="White J."/>
            <person name="Yandava C."/>
            <person name="Straight P."/>
            <person name="Clardy J."/>
            <person name="Hung D."/>
            <person name="Kolter R."/>
            <person name="Mekalanos J."/>
            <person name="Walker S."/>
            <person name="Walsh C.T."/>
            <person name="Wieland-Brown L.C."/>
            <person name="Haas B."/>
            <person name="Nusbaum C."/>
            <person name="Birren B."/>
        </authorList>
    </citation>
    <scope>NUCLEOTIDE SEQUENCE [LARGE SCALE GENOMIC DNA]</scope>
    <source>
        <strain evidence="1 2">ATCC 53653</strain>
    </source>
</reference>
<dbReference type="GO" id="GO:0016491">
    <property type="term" value="F:oxidoreductase activity"/>
    <property type="evidence" value="ECO:0007669"/>
    <property type="project" value="InterPro"/>
</dbReference>
<dbReference type="Gene3D" id="3.40.109.10">
    <property type="entry name" value="NADH Oxidase"/>
    <property type="match status" value="1"/>
</dbReference>